<proteinExistence type="predicted"/>
<accession>A0A5C7WCE8</accession>
<dbReference type="Proteomes" id="UP000321110">
    <property type="component" value="Unassembled WGS sequence"/>
</dbReference>
<dbReference type="AlphaFoldDB" id="A0A5C7WCE8"/>
<reference evidence="1 2" key="1">
    <citation type="submission" date="2018-09" db="EMBL/GenBank/DDBJ databases">
        <title>Metagenome Assembled Genomes from an Advanced Water Purification Facility.</title>
        <authorList>
            <person name="Stamps B.W."/>
            <person name="Spear J.R."/>
        </authorList>
    </citation>
    <scope>NUCLEOTIDE SEQUENCE [LARGE SCALE GENOMIC DNA]</scope>
    <source>
        <strain evidence="1">Bin_52_1</strain>
    </source>
</reference>
<sequence length="84" mass="9910">MAVDDFTIEYHLTDEGWVSGSTTFFKNQDHFAERPVSAHETWLYRCYQKSGWSKEEESFSRIWVNPASDPSHVRSLHQMYPAPR</sequence>
<dbReference type="EMBL" id="SSFO01000057">
    <property type="protein sequence ID" value="TXI34783.1"/>
    <property type="molecule type" value="Genomic_DNA"/>
</dbReference>
<protein>
    <submittedName>
        <fullName evidence="1">Uncharacterized protein</fullName>
    </submittedName>
</protein>
<name>A0A5C7WCE8_AQUAC</name>
<evidence type="ECO:0000313" key="2">
    <source>
        <dbReference type="Proteomes" id="UP000321110"/>
    </source>
</evidence>
<comment type="caution">
    <text evidence="1">The sequence shown here is derived from an EMBL/GenBank/DDBJ whole genome shotgun (WGS) entry which is preliminary data.</text>
</comment>
<organism evidence="1 2">
    <name type="scientific">Aquipseudomonas alcaligenes</name>
    <name type="common">Pseudomonas alcaligenes</name>
    <dbReference type="NCBI Taxonomy" id="43263"/>
    <lineage>
        <taxon>Bacteria</taxon>
        <taxon>Pseudomonadati</taxon>
        <taxon>Pseudomonadota</taxon>
        <taxon>Gammaproteobacteria</taxon>
        <taxon>Pseudomonadales</taxon>
        <taxon>Pseudomonadaceae</taxon>
        <taxon>Aquipseudomonas</taxon>
    </lineage>
</organism>
<evidence type="ECO:0000313" key="1">
    <source>
        <dbReference type="EMBL" id="TXI34783.1"/>
    </source>
</evidence>
<gene>
    <name evidence="1" type="ORF">E6Q69_03280</name>
</gene>